<comment type="caution">
    <text evidence="1">The sequence shown here is derived from an EMBL/GenBank/DDBJ whole genome shotgun (WGS) entry which is preliminary data.</text>
</comment>
<protein>
    <submittedName>
        <fullName evidence="1">Outer membrane protein assembly factor</fullName>
    </submittedName>
</protein>
<keyword evidence="2" id="KW-1185">Reference proteome</keyword>
<sequence length="412" mass="46840">MKNILRVLIFSLTSITFAQQQIDSIQFNGVKKNSESFLRSLILSQPDTVSDTLLLNQDVKKLKRLAGISHATYAIQGNKVIFTIEENHTLIPAVNIWSVDDIFSYKIGVYDYNLFGRNITFGGFYQYNGEPSFGVNLFAPYLFSNRLGLAINVQKWSSKEPFYYTEDATNYIYNNLGAEAFLTYEYNFKNNFRLGLNIGKDEYTYDSGVLNASVEQDITINKAIIKFLYEYNNLDFNYQYVSGLKNAFTLQQHFTDNKIQPSYLAGWNDIMYFKRVGVKGNWASRLRAGLSTNSSSVFAPFAVDNNVNIRGVGNLIDRGTGSLVLNTEYRHTLYDKGGWFALQGNVFVDAGTWRHPGGELDDFVDFGRGQLYSGLGFRLIHKKIFNAIFRLDYGYSFENNSGGIVFGIGQYF</sequence>
<dbReference type="Gene3D" id="2.40.160.50">
    <property type="entry name" value="membrane protein fhac: a member of the omp85/tpsb transporter family"/>
    <property type="match status" value="1"/>
</dbReference>
<evidence type="ECO:0000313" key="2">
    <source>
        <dbReference type="Proteomes" id="UP001596997"/>
    </source>
</evidence>
<proteinExistence type="predicted"/>
<dbReference type="Proteomes" id="UP001596997">
    <property type="component" value="Unassembled WGS sequence"/>
</dbReference>
<gene>
    <name evidence="1" type="ORF">ACFQ1O_06275</name>
</gene>
<evidence type="ECO:0000313" key="1">
    <source>
        <dbReference type="EMBL" id="MFD0963603.1"/>
    </source>
</evidence>
<dbReference type="RefSeq" id="WP_377714475.1">
    <property type="nucleotide sequence ID" value="NZ_JBHTJM010000006.1"/>
</dbReference>
<dbReference type="EMBL" id="JBHTJM010000006">
    <property type="protein sequence ID" value="MFD0963603.1"/>
    <property type="molecule type" value="Genomic_DNA"/>
</dbReference>
<reference evidence="2" key="1">
    <citation type="journal article" date="2019" name="Int. J. Syst. Evol. Microbiol.">
        <title>The Global Catalogue of Microorganisms (GCM) 10K type strain sequencing project: providing services to taxonomists for standard genome sequencing and annotation.</title>
        <authorList>
            <consortium name="The Broad Institute Genomics Platform"/>
            <consortium name="The Broad Institute Genome Sequencing Center for Infectious Disease"/>
            <person name="Wu L."/>
            <person name="Ma J."/>
        </authorList>
    </citation>
    <scope>NUCLEOTIDE SEQUENCE [LARGE SCALE GENOMIC DNA]</scope>
    <source>
        <strain evidence="2">CCUG 62114</strain>
    </source>
</reference>
<organism evidence="1 2">
    <name type="scientific">Pseudofulvibacter geojedonensis</name>
    <dbReference type="NCBI Taxonomy" id="1123758"/>
    <lineage>
        <taxon>Bacteria</taxon>
        <taxon>Pseudomonadati</taxon>
        <taxon>Bacteroidota</taxon>
        <taxon>Flavobacteriia</taxon>
        <taxon>Flavobacteriales</taxon>
        <taxon>Flavobacteriaceae</taxon>
        <taxon>Pseudofulvibacter</taxon>
    </lineage>
</organism>
<name>A0ABW3I199_9FLAO</name>
<accession>A0ABW3I199</accession>